<evidence type="ECO:0000313" key="2">
    <source>
        <dbReference type="EMBL" id="EGD81989.1"/>
    </source>
</evidence>
<dbReference type="Proteomes" id="UP000007799">
    <property type="component" value="Unassembled WGS sequence"/>
</dbReference>
<keyword evidence="3" id="KW-1185">Reference proteome</keyword>
<feature type="transmembrane region" description="Helical" evidence="1">
    <location>
        <begin position="579"/>
        <end position="597"/>
    </location>
</feature>
<evidence type="ECO:0000313" key="3">
    <source>
        <dbReference type="Proteomes" id="UP000007799"/>
    </source>
</evidence>
<dbReference type="KEGG" id="sre:PTSG_02676"/>
<dbReference type="AlphaFoldDB" id="F2U2Z5"/>
<protein>
    <recommendedName>
        <fullName evidence="4">Transmembrane protein</fullName>
    </recommendedName>
</protein>
<proteinExistence type="predicted"/>
<dbReference type="InParanoid" id="F2U2Z5"/>
<keyword evidence="1" id="KW-0472">Membrane</keyword>
<keyword evidence="1" id="KW-1133">Transmembrane helix</keyword>
<dbReference type="EMBL" id="GL832960">
    <property type="protein sequence ID" value="EGD81989.1"/>
    <property type="molecule type" value="Genomic_DNA"/>
</dbReference>
<dbReference type="RefSeq" id="XP_004996172.1">
    <property type="nucleotide sequence ID" value="XM_004996115.1"/>
</dbReference>
<name>F2U2Z5_SALR5</name>
<keyword evidence="1" id="KW-0812">Transmembrane</keyword>
<feature type="transmembrane region" description="Helical" evidence="1">
    <location>
        <begin position="618"/>
        <end position="638"/>
    </location>
</feature>
<evidence type="ECO:0000256" key="1">
    <source>
        <dbReference type="SAM" id="Phobius"/>
    </source>
</evidence>
<evidence type="ECO:0008006" key="4">
    <source>
        <dbReference type="Google" id="ProtNLM"/>
    </source>
</evidence>
<sequence>MPLGQAIVAHGGAVSRNRLQDGIWSQYLGNRGWYGMHIVIGMPIVMLAIPRHQRQIAADDARRRGDTWLHGCCVLGRRQASAWITWGLADTCKPQRRRERCACCARTACAWSCSRATRRVLRDLLETEVGIDDVFAAACRRWRRKDDVVAMVGDGIDIESAHVVLMIKDNLLAGCVFWPCTLSRATVRHIYYNVHLGRVVQVVDTATRALPHRLVVASGHLSSDADNGVHAIRQITSVHVSEIQSIAAAATSSPSPVLLWHHFGEGDGFIGTISMSASGEQLLLLPEACVLAAYILTSSSSSSSSSLVSVFLVAGEYGGAKCLRSGQALVVWPLGRPPFGGQHDRLAATAGVCTSSDGERVPTTHILEQWNMTCVVIVLWSMRGWQPITQHHAGQCKLRVSHLDTRRQARAPVWPSFAVPAAVAELQRALCMFPATVSTAVEDAETDTPLSLLSFAASNASHAPALRALCLSSTATQSSASWTSTTTSSGHDCLTGPDRTFISEMRSRAFWHNLLKSSGELAKLEDAGARVVPLARAALAWYMLTVVLISGNDVAQLLLGAADDNNQGMILAHLLRHALLPALLVLGISNLAGWTSFRLLLNDNTLSANGLAARWRCWLLRILCVISMVLLNLLIALMSDCADVEFQLLRD</sequence>
<organism evidence="3">
    <name type="scientific">Salpingoeca rosetta (strain ATCC 50818 / BSB-021)</name>
    <dbReference type="NCBI Taxonomy" id="946362"/>
    <lineage>
        <taxon>Eukaryota</taxon>
        <taxon>Choanoflagellata</taxon>
        <taxon>Craspedida</taxon>
        <taxon>Salpingoecidae</taxon>
        <taxon>Salpingoeca</taxon>
    </lineage>
</organism>
<reference evidence="2" key="1">
    <citation type="submission" date="2009-08" db="EMBL/GenBank/DDBJ databases">
        <title>Annotation of Salpingoeca rosetta.</title>
        <authorList>
            <consortium name="The Broad Institute Genome Sequencing Platform"/>
            <person name="Russ C."/>
            <person name="Cuomo C."/>
            <person name="Burger G."/>
            <person name="Gray M.W."/>
            <person name="Holland P.W.H."/>
            <person name="King N."/>
            <person name="Lang F.B.F."/>
            <person name="Roger A.J."/>
            <person name="Ruiz-Trillo I."/>
            <person name="Young S.K."/>
            <person name="Zeng Q."/>
            <person name="Gargeya S."/>
            <person name="Alvarado L."/>
            <person name="Berlin A."/>
            <person name="Chapman S.B."/>
            <person name="Chen Z."/>
            <person name="Freedman E."/>
            <person name="Gellesch M."/>
            <person name="Goldberg J."/>
            <person name="Griggs A."/>
            <person name="Gujja S."/>
            <person name="Heilman E."/>
            <person name="Heiman D."/>
            <person name="Howarth C."/>
            <person name="Mehta T."/>
            <person name="Neiman D."/>
            <person name="Pearson M."/>
            <person name="Roberts A."/>
            <person name="Saif S."/>
            <person name="Shea T."/>
            <person name="Shenoy N."/>
            <person name="Sisk P."/>
            <person name="Stolte C."/>
            <person name="Sykes S."/>
            <person name="White J."/>
            <person name="Yandava C."/>
            <person name="Haas B."/>
            <person name="Nusbaum C."/>
            <person name="Birren B."/>
        </authorList>
    </citation>
    <scope>NUCLEOTIDE SEQUENCE [LARGE SCALE GENOMIC DNA]</scope>
    <source>
        <strain evidence="2">ATCC 50818</strain>
    </source>
</reference>
<accession>F2U2Z5</accession>
<gene>
    <name evidence="2" type="ORF">PTSG_02676</name>
</gene>
<dbReference type="GeneID" id="16076759"/>